<keyword evidence="1 4" id="KW-0812">Transmembrane</keyword>
<evidence type="ECO:0000256" key="2">
    <source>
        <dbReference type="ARBA" id="ARBA00022989"/>
    </source>
</evidence>
<dbReference type="InterPro" id="IPR036259">
    <property type="entry name" value="MFS_trans_sf"/>
</dbReference>
<reference evidence="6 7" key="1">
    <citation type="submission" date="2015-12" db="EMBL/GenBank/DDBJ databases">
        <title>Genome sequence of Oceanibaculum pacificum MCCC 1A02656.</title>
        <authorList>
            <person name="Lu L."/>
            <person name="Lai Q."/>
            <person name="Shao Z."/>
            <person name="Qian P."/>
        </authorList>
    </citation>
    <scope>NUCLEOTIDE SEQUENCE [LARGE SCALE GENOMIC DNA]</scope>
    <source>
        <strain evidence="6 7">MCCC 1A02656</strain>
    </source>
</reference>
<sequence>MPIWATALAATFTIQAVGAFLLFSVPVIGPLLTARAGVSAETIGYLSSIMSGGICWFLAGGGPMLERFGAIRLLQIGLILCALGFAGIGYGWWPLAVVGALVLGFGYGTNSPAGSQTLSRTAPPGHRVLIFSLKQAGVPLGAALSGLVIAPLAATYGLEAAVGLAVGVSLLAILAVQPTRRALDDEQTATRRFDWVRALLSWRTVVRSIALLKGHQALPMLTALGVAFAILQACLTAFLVTYVVTRHGFTLAQGGMVAAVLQGSNLVARIVLGWLADRLGDSMRHLSVQALVAAAALVALALYVPDSPGDPLLYLLVALAGFTGISWNGIHMAEVARLAPSGRVSDVTSAAALFGFTGSVAGPLLFAWGVTLTGSYALVYCAVAGQLALMGLLCWRVRA</sequence>
<evidence type="ECO:0000313" key="6">
    <source>
        <dbReference type="EMBL" id="KZD07598.1"/>
    </source>
</evidence>
<feature type="transmembrane region" description="Helical" evidence="4">
    <location>
        <begin position="156"/>
        <end position="176"/>
    </location>
</feature>
<comment type="caution">
    <text evidence="6">The sequence shown here is derived from an EMBL/GenBank/DDBJ whole genome shotgun (WGS) entry which is preliminary data.</text>
</comment>
<feature type="transmembrane region" description="Helical" evidence="4">
    <location>
        <begin position="43"/>
        <end position="62"/>
    </location>
</feature>
<feature type="transmembrane region" description="Helical" evidence="4">
    <location>
        <begin position="69"/>
        <end position="86"/>
    </location>
</feature>
<dbReference type="OrthoDB" id="7488909at2"/>
<keyword evidence="2 4" id="KW-1133">Transmembrane helix</keyword>
<feature type="transmembrane region" description="Helical" evidence="4">
    <location>
        <begin position="256"/>
        <end position="276"/>
    </location>
</feature>
<dbReference type="RefSeq" id="WP_067556688.1">
    <property type="nucleotide sequence ID" value="NZ_LPXN01000114.1"/>
</dbReference>
<evidence type="ECO:0000256" key="4">
    <source>
        <dbReference type="SAM" id="Phobius"/>
    </source>
</evidence>
<dbReference type="STRING" id="580166.AUP43_09925"/>
<organism evidence="6 7">
    <name type="scientific">Oceanibaculum pacificum</name>
    <dbReference type="NCBI Taxonomy" id="580166"/>
    <lineage>
        <taxon>Bacteria</taxon>
        <taxon>Pseudomonadati</taxon>
        <taxon>Pseudomonadota</taxon>
        <taxon>Alphaproteobacteria</taxon>
        <taxon>Rhodospirillales</taxon>
        <taxon>Oceanibaculaceae</taxon>
        <taxon>Oceanibaculum</taxon>
    </lineage>
</organism>
<dbReference type="AlphaFoldDB" id="A0A154W250"/>
<gene>
    <name evidence="6" type="ORF">AUP43_09925</name>
</gene>
<feature type="transmembrane region" description="Helical" evidence="4">
    <location>
        <begin position="311"/>
        <end position="330"/>
    </location>
</feature>
<dbReference type="GO" id="GO:0022857">
    <property type="term" value="F:transmembrane transporter activity"/>
    <property type="evidence" value="ECO:0007669"/>
    <property type="project" value="InterPro"/>
</dbReference>
<evidence type="ECO:0000313" key="7">
    <source>
        <dbReference type="Proteomes" id="UP000076400"/>
    </source>
</evidence>
<evidence type="ECO:0000259" key="5">
    <source>
        <dbReference type="PROSITE" id="PS50850"/>
    </source>
</evidence>
<keyword evidence="7" id="KW-1185">Reference proteome</keyword>
<dbReference type="SUPFAM" id="SSF103473">
    <property type="entry name" value="MFS general substrate transporter"/>
    <property type="match status" value="1"/>
</dbReference>
<dbReference type="Pfam" id="PF07690">
    <property type="entry name" value="MFS_1"/>
    <property type="match status" value="1"/>
</dbReference>
<evidence type="ECO:0000256" key="3">
    <source>
        <dbReference type="ARBA" id="ARBA00023136"/>
    </source>
</evidence>
<dbReference type="EMBL" id="LPXN01000114">
    <property type="protein sequence ID" value="KZD07598.1"/>
    <property type="molecule type" value="Genomic_DNA"/>
</dbReference>
<dbReference type="PANTHER" id="PTHR23527:SF1">
    <property type="entry name" value="BLL3282 PROTEIN"/>
    <property type="match status" value="1"/>
</dbReference>
<feature type="transmembrane region" description="Helical" evidence="4">
    <location>
        <begin position="351"/>
        <end position="370"/>
    </location>
</feature>
<protein>
    <recommendedName>
        <fullName evidence="5">Major facilitator superfamily (MFS) profile domain-containing protein</fullName>
    </recommendedName>
</protein>
<dbReference type="PROSITE" id="PS50850">
    <property type="entry name" value="MFS"/>
    <property type="match status" value="1"/>
</dbReference>
<feature type="transmembrane region" description="Helical" evidence="4">
    <location>
        <begin position="376"/>
        <end position="395"/>
    </location>
</feature>
<accession>A0A154W250</accession>
<dbReference type="Gene3D" id="1.20.1250.20">
    <property type="entry name" value="MFS general substrate transporter like domains"/>
    <property type="match status" value="2"/>
</dbReference>
<feature type="domain" description="Major facilitator superfamily (MFS) profile" evidence="5">
    <location>
        <begin position="4"/>
        <end position="399"/>
    </location>
</feature>
<dbReference type="InterPro" id="IPR011701">
    <property type="entry name" value="MFS"/>
</dbReference>
<dbReference type="InterPro" id="IPR020846">
    <property type="entry name" value="MFS_dom"/>
</dbReference>
<evidence type="ECO:0000256" key="1">
    <source>
        <dbReference type="ARBA" id="ARBA00022692"/>
    </source>
</evidence>
<name>A0A154W250_9PROT</name>
<feature type="transmembrane region" description="Helical" evidence="4">
    <location>
        <begin position="288"/>
        <end position="305"/>
    </location>
</feature>
<dbReference type="Proteomes" id="UP000076400">
    <property type="component" value="Unassembled WGS sequence"/>
</dbReference>
<feature type="transmembrane region" description="Helical" evidence="4">
    <location>
        <begin position="217"/>
        <end position="244"/>
    </location>
</feature>
<keyword evidence="3 4" id="KW-0472">Membrane</keyword>
<dbReference type="PANTHER" id="PTHR23527">
    <property type="entry name" value="BLL3282 PROTEIN"/>
    <property type="match status" value="1"/>
</dbReference>
<dbReference type="InterPro" id="IPR052952">
    <property type="entry name" value="MFS-Transporter"/>
</dbReference>
<proteinExistence type="predicted"/>